<dbReference type="InterPro" id="IPR011701">
    <property type="entry name" value="MFS"/>
</dbReference>
<evidence type="ECO:0000256" key="1">
    <source>
        <dbReference type="ARBA" id="ARBA00004651"/>
    </source>
</evidence>
<dbReference type="PROSITE" id="PS50850">
    <property type="entry name" value="MFS"/>
    <property type="match status" value="1"/>
</dbReference>
<dbReference type="Gene3D" id="1.20.1250.20">
    <property type="entry name" value="MFS general substrate transporter like domains"/>
    <property type="match status" value="2"/>
</dbReference>
<comment type="subcellular location">
    <subcellularLocation>
        <location evidence="1">Cell membrane</location>
        <topology evidence="1">Multi-pass membrane protein</topology>
    </subcellularLocation>
</comment>
<keyword evidence="2" id="KW-1003">Cell membrane</keyword>
<dbReference type="InterPro" id="IPR020846">
    <property type="entry name" value="MFS_dom"/>
</dbReference>
<accession>A0ABW4A2D0</accession>
<keyword evidence="10" id="KW-1185">Reference proteome</keyword>
<feature type="region of interest" description="Disordered" evidence="6">
    <location>
        <begin position="404"/>
        <end position="424"/>
    </location>
</feature>
<feature type="transmembrane region" description="Helical" evidence="7">
    <location>
        <begin position="69"/>
        <end position="89"/>
    </location>
</feature>
<proteinExistence type="predicted"/>
<gene>
    <name evidence="9" type="ORF">ACFQ5G_04550</name>
</gene>
<feature type="compositionally biased region" description="Polar residues" evidence="6">
    <location>
        <begin position="412"/>
        <end position="424"/>
    </location>
</feature>
<evidence type="ECO:0000256" key="6">
    <source>
        <dbReference type="SAM" id="MobiDB-lite"/>
    </source>
</evidence>
<feature type="transmembrane region" description="Helical" evidence="7">
    <location>
        <begin position="366"/>
        <end position="385"/>
    </location>
</feature>
<dbReference type="EMBL" id="JBHTMK010000005">
    <property type="protein sequence ID" value="MFD1364613.1"/>
    <property type="molecule type" value="Genomic_DNA"/>
</dbReference>
<dbReference type="CDD" id="cd06173">
    <property type="entry name" value="MFS_MefA_like"/>
    <property type="match status" value="1"/>
</dbReference>
<dbReference type="PANTHER" id="PTHR23513:SF6">
    <property type="entry name" value="MAJOR FACILITATOR SUPERFAMILY ASSOCIATED DOMAIN-CONTAINING PROTEIN"/>
    <property type="match status" value="1"/>
</dbReference>
<feature type="transmembrane region" description="Helical" evidence="7">
    <location>
        <begin position="136"/>
        <end position="160"/>
    </location>
</feature>
<reference evidence="10" key="1">
    <citation type="journal article" date="2019" name="Int. J. Syst. Evol. Microbiol.">
        <title>The Global Catalogue of Microorganisms (GCM) 10K type strain sequencing project: providing services to taxonomists for standard genome sequencing and annotation.</title>
        <authorList>
            <consortium name="The Broad Institute Genomics Platform"/>
            <consortium name="The Broad Institute Genome Sequencing Center for Infectious Disease"/>
            <person name="Wu L."/>
            <person name="Ma J."/>
        </authorList>
    </citation>
    <scope>NUCLEOTIDE SEQUENCE [LARGE SCALE GENOMIC DNA]</scope>
    <source>
        <strain evidence="10">CCM 7526</strain>
    </source>
</reference>
<dbReference type="SUPFAM" id="SSF103473">
    <property type="entry name" value="MFS general substrate transporter"/>
    <property type="match status" value="1"/>
</dbReference>
<feature type="transmembrane region" description="Helical" evidence="7">
    <location>
        <begin position="253"/>
        <end position="273"/>
    </location>
</feature>
<evidence type="ECO:0000256" key="3">
    <source>
        <dbReference type="ARBA" id="ARBA00022692"/>
    </source>
</evidence>
<feature type="transmembrane region" description="Helical" evidence="7">
    <location>
        <begin position="305"/>
        <end position="328"/>
    </location>
</feature>
<keyword evidence="5 7" id="KW-0472">Membrane</keyword>
<dbReference type="Proteomes" id="UP001597183">
    <property type="component" value="Unassembled WGS sequence"/>
</dbReference>
<evidence type="ECO:0000313" key="10">
    <source>
        <dbReference type="Proteomes" id="UP001597183"/>
    </source>
</evidence>
<feature type="transmembrane region" description="Helical" evidence="7">
    <location>
        <begin position="166"/>
        <end position="183"/>
    </location>
</feature>
<evidence type="ECO:0000256" key="2">
    <source>
        <dbReference type="ARBA" id="ARBA00022475"/>
    </source>
</evidence>
<feature type="domain" description="Major facilitator superfamily (MFS) profile" evidence="8">
    <location>
        <begin position="215"/>
        <end position="424"/>
    </location>
</feature>
<dbReference type="PANTHER" id="PTHR23513">
    <property type="entry name" value="INTEGRAL MEMBRANE EFFLUX PROTEIN-RELATED"/>
    <property type="match status" value="1"/>
</dbReference>
<evidence type="ECO:0000256" key="5">
    <source>
        <dbReference type="ARBA" id="ARBA00023136"/>
    </source>
</evidence>
<evidence type="ECO:0000256" key="7">
    <source>
        <dbReference type="SAM" id="Phobius"/>
    </source>
</evidence>
<feature type="transmembrane region" description="Helical" evidence="7">
    <location>
        <begin position="28"/>
        <end position="48"/>
    </location>
</feature>
<organism evidence="9 10">
    <name type="scientific">Actinoplanes sichuanensis</name>
    <dbReference type="NCBI Taxonomy" id="512349"/>
    <lineage>
        <taxon>Bacteria</taxon>
        <taxon>Bacillati</taxon>
        <taxon>Actinomycetota</taxon>
        <taxon>Actinomycetes</taxon>
        <taxon>Micromonosporales</taxon>
        <taxon>Micromonosporaceae</taxon>
        <taxon>Actinoplanes</taxon>
    </lineage>
</organism>
<dbReference type="RefSeq" id="WP_317791551.1">
    <property type="nucleotide sequence ID" value="NZ_AP028461.1"/>
</dbReference>
<comment type="caution">
    <text evidence="9">The sequence shown here is derived from an EMBL/GenBank/DDBJ whole genome shotgun (WGS) entry which is preliminary data.</text>
</comment>
<evidence type="ECO:0000256" key="4">
    <source>
        <dbReference type="ARBA" id="ARBA00022989"/>
    </source>
</evidence>
<sequence length="424" mass="43968">MTRAWRPLAALLVSRSGALTGHRLLMLAVPWLVITTGTLTEAGTVALSHTLPYVIMQGLSGPLLDRVPAARVAAGGDLIGAAAVATLAAAGTPPLWLLMTAMAVVGAADGPAAAAKNVLLPDVTVAARQPSDRGQALAVVAESAASTLGPAVAGVLISLYGTSRTLWLVSLLFSVASALAWRIRVADRRTVASKPDSYLRQLWAGVRVVFRDRPLRAITVMYVVTNCLDSGLIVILIPLWARENGHDPTFTGLLLSAAGGAAVCSAIAAAWLGARLPRQAAYLAGVIISGPTRIIVLAVDCPPAVIIAVYVIAGVGSGIFNPALRATIAEVAPAELRGRVFALVDALSWIGLPIAGLLAITAVNAATLTGTLWAFGIAYLLAVLYPARRITRHPTLPVVAAIPAPRRPREPGTTSRDITPQWST</sequence>
<evidence type="ECO:0000313" key="9">
    <source>
        <dbReference type="EMBL" id="MFD1364613.1"/>
    </source>
</evidence>
<dbReference type="Pfam" id="PF07690">
    <property type="entry name" value="MFS_1"/>
    <property type="match status" value="2"/>
</dbReference>
<dbReference type="InterPro" id="IPR036259">
    <property type="entry name" value="MFS_trans_sf"/>
</dbReference>
<feature type="transmembrane region" description="Helical" evidence="7">
    <location>
        <begin position="340"/>
        <end position="360"/>
    </location>
</feature>
<feature type="transmembrane region" description="Helical" evidence="7">
    <location>
        <begin position="220"/>
        <end position="241"/>
    </location>
</feature>
<keyword evidence="4 7" id="KW-1133">Transmembrane helix</keyword>
<keyword evidence="3 7" id="KW-0812">Transmembrane</keyword>
<feature type="transmembrane region" description="Helical" evidence="7">
    <location>
        <begin position="280"/>
        <end position="299"/>
    </location>
</feature>
<protein>
    <submittedName>
        <fullName evidence="9">MFS transporter</fullName>
    </submittedName>
</protein>
<evidence type="ECO:0000259" key="8">
    <source>
        <dbReference type="PROSITE" id="PS50850"/>
    </source>
</evidence>
<name>A0ABW4A2D0_9ACTN</name>